<feature type="compositionally biased region" description="Low complexity" evidence="2">
    <location>
        <begin position="1265"/>
        <end position="1276"/>
    </location>
</feature>
<evidence type="ECO:0000259" key="4">
    <source>
        <dbReference type="Pfam" id="PF24883"/>
    </source>
</evidence>
<dbReference type="InterPro" id="IPR056884">
    <property type="entry name" value="NPHP3-like_N"/>
</dbReference>
<dbReference type="PANTHER" id="PTHR10039">
    <property type="entry name" value="AMELOGENIN"/>
    <property type="match status" value="1"/>
</dbReference>
<evidence type="ECO:0000256" key="2">
    <source>
        <dbReference type="SAM" id="MobiDB-lite"/>
    </source>
</evidence>
<dbReference type="Gene3D" id="2.130.10.10">
    <property type="entry name" value="YVTN repeat-like/Quinoprotein amine dehydrogenase"/>
    <property type="match status" value="2"/>
</dbReference>
<keyword evidence="6" id="KW-1185">Reference proteome</keyword>
<feature type="domain" description="Nephrocystin 3-like N-terminal" evidence="4">
    <location>
        <begin position="396"/>
        <end position="558"/>
    </location>
</feature>
<evidence type="ECO:0000313" key="6">
    <source>
        <dbReference type="Proteomes" id="UP000664534"/>
    </source>
</evidence>
<feature type="region of interest" description="Disordered" evidence="2">
    <location>
        <begin position="1253"/>
        <end position="1276"/>
    </location>
</feature>
<dbReference type="InterPro" id="IPR054471">
    <property type="entry name" value="GPIID_WHD"/>
</dbReference>
<dbReference type="InterPro" id="IPR015943">
    <property type="entry name" value="WD40/YVTN_repeat-like_dom_sf"/>
</dbReference>
<evidence type="ECO:0008006" key="7">
    <source>
        <dbReference type="Google" id="ProtNLM"/>
    </source>
</evidence>
<dbReference type="Pfam" id="PF22939">
    <property type="entry name" value="WHD_GPIID"/>
    <property type="match status" value="1"/>
</dbReference>
<dbReference type="SUPFAM" id="SSF52540">
    <property type="entry name" value="P-loop containing nucleoside triphosphate hydrolases"/>
    <property type="match status" value="1"/>
</dbReference>
<reference evidence="5" key="1">
    <citation type="submission" date="2021-03" db="EMBL/GenBank/DDBJ databases">
        <authorList>
            <person name="Tagirdzhanova G."/>
        </authorList>
    </citation>
    <scope>NUCLEOTIDE SEQUENCE</scope>
</reference>
<dbReference type="Proteomes" id="UP000664534">
    <property type="component" value="Unassembled WGS sequence"/>
</dbReference>
<proteinExistence type="predicted"/>
<dbReference type="PANTHER" id="PTHR10039:SF16">
    <property type="entry name" value="GPI INOSITOL-DEACYLASE"/>
    <property type="match status" value="1"/>
</dbReference>
<feature type="region of interest" description="Disordered" evidence="2">
    <location>
        <begin position="1"/>
        <end position="79"/>
    </location>
</feature>
<comment type="caution">
    <text evidence="5">The sequence shown here is derived from an EMBL/GenBank/DDBJ whole genome shotgun (WGS) entry which is preliminary data.</text>
</comment>
<feature type="compositionally biased region" description="Polar residues" evidence="2">
    <location>
        <begin position="16"/>
        <end position="32"/>
    </location>
</feature>
<accession>A0A8H3I7A4</accession>
<dbReference type="InterPro" id="IPR029058">
    <property type="entry name" value="AB_hydrolase_fold"/>
</dbReference>
<dbReference type="SMART" id="SM00320">
    <property type="entry name" value="WD40"/>
    <property type="match status" value="5"/>
</dbReference>
<feature type="domain" description="GPI inositol-deacylase winged helix" evidence="3">
    <location>
        <begin position="670"/>
        <end position="746"/>
    </location>
</feature>
<organism evidence="5 6">
    <name type="scientific">Imshaugia aleurites</name>
    <dbReference type="NCBI Taxonomy" id="172621"/>
    <lineage>
        <taxon>Eukaryota</taxon>
        <taxon>Fungi</taxon>
        <taxon>Dikarya</taxon>
        <taxon>Ascomycota</taxon>
        <taxon>Pezizomycotina</taxon>
        <taxon>Lecanoromycetes</taxon>
        <taxon>OSLEUM clade</taxon>
        <taxon>Lecanoromycetidae</taxon>
        <taxon>Lecanorales</taxon>
        <taxon>Lecanorineae</taxon>
        <taxon>Parmeliaceae</taxon>
        <taxon>Imshaugia</taxon>
    </lineage>
</organism>
<feature type="compositionally biased region" description="Low complexity" evidence="2">
    <location>
        <begin position="56"/>
        <end position="69"/>
    </location>
</feature>
<evidence type="ECO:0000313" key="5">
    <source>
        <dbReference type="EMBL" id="CAF9905960.1"/>
    </source>
</evidence>
<dbReference type="SUPFAM" id="SSF53474">
    <property type="entry name" value="alpha/beta-Hydrolases"/>
    <property type="match status" value="1"/>
</dbReference>
<dbReference type="Gene3D" id="3.40.50.300">
    <property type="entry name" value="P-loop containing nucleotide triphosphate hydrolases"/>
    <property type="match status" value="1"/>
</dbReference>
<keyword evidence="1" id="KW-0677">Repeat</keyword>
<gene>
    <name evidence="5" type="ORF">IMSHALPRED_004031</name>
</gene>
<sequence length="1681" mass="188374">METLRKLRNNRWGSKHLTQPTQRELFHQNSLRPSGPLESEEEGIVSAGPNGRRESGGSPRSGPSSPGASVLTGDTLGRWPSKHENPLGLNVIYEPTTVPAVDIIFVHGLGGTSRNTWTKDKDPDLFWPEKWLPFEPEICEARVLSFGYNAGARPMDSGTILNVTDFAKDLLFCMEYGKDEQKDELNIGKVPIIFVVHSMGGLVVKKAYLLGQLDNRYKHITSSISAIVFLATPHRGSGLAELLDKILEVCFNPKQYVVDLKRDSPMLEGLNEEFRHVAPKLQIISFYETKPTPLAGGTAKKLVLNKESSILGYEGEVSNALQANHHEVCKYCDQYDPNYISIRNILKTLVCRCRDAKSKISYGDSPNDLRKVQTLLALTEGPEDDQKFFHDRWMTGTCDWIKYEAFFKDWVQHSATSKTLWLHGPPASGKSVLSSFIVDYLSSLDIVCSFFFFRFGDQTKRSPNALLRSLAYQLAAQLPGLNRKLQDLHDDGLRLEKTHARTIWNKVFVGGLFKMELRDPLYWVIDALDESDASHTLLEILSSVSNAAIPIHLLMISRWTEHLSSSFDRTEQWPNIQTHTIQAQESDIHTFVRRELHSLRGSEAFKQHVLEGIRQRASGNFLWVSLAMKEIRKCHTEKAIEAALSEIPSGMGPLYKRMEMNIARDLRESDKNLAKHILIWATCSRRAMTLAELSQALEPDTGVILDLRRAIGEVCGQFVVVDNTSHVSMIHQTAKKYLLKTSDLEFSISGPDAHRQLFTKTLSFLFDPKLRAKLEQIAAIPASPFLQYTATCWPYHLGLSLLSGDKSLSLLPLLARFFRGPHVLTWIHALAYFDELSVLVQVSKSLNTYVSKKRKLHADDVPLKQRIEDLELLELWAADLLKVFAKFAPNLRQQPSAIHKLVPPFCPKNSVLYQQYGKKLKDQTALSVTGLTNPSWDDCLAKISLGSGLQALQMLCVGNYLCILTTSGVFILCNAQSLREVRRVEHGEFVFSIAASAQGDTLISYGYHTTKLWSVPTGRLKRTLENPKDCKALNALKFTGNDKTVLLGSDDKSIRKLDLTKPKQGWQILDPTLLMTEAFIPGTNTNTPRYMCFNPDASLVAVAYSGYPLSIWSLSKAQSIATLRHNAEKRKQSSMSWTGVDRVRWHPREDGDVLGLYTDGYVFKWNVYQEDSQEVHTRASEIECSPDGTLFATSDIGGIIKIWNYQHFALVYQLSCDNGVTDLCFSPDCSRIYDLSGSMCNVWEPNALIRLTETEQRSSEKESEAGSTTHTSSASEAFAETADPITALDSCTQAMLYCAGNDEGVVDIFDFHGNKSEIYRSPRFLTIDVVHISEDGSTVAFSEVGPASSGARIVFLSTSKIAMHQAIERKHGVFVFQMPRDIFIALIDLCVGGQVVIVRISRSRSSPGQFDASLVQKFKIMDGIHQIRLSPDSKRLQIDGASKATIWDVESGSCIGEFPGRKDRLEKMMINNPMDETQFVDFYVNHAVVSSWDHGGDTVRAFAYSKSMPVLSVSSSHEQTPPFQRRSSPAGHNNLEVISGVNNIIQTDGRHVVVHIVRSFAGAHLESSVVIVPPASLVSHQEAGTDSASTFEIPTKVMGNVRRPLGFYDRSFVYLDNESWVCTWRLDVERDSVALERHFFIPRDWLNSETLDLCMLMKNGIFLCPHYGEVAVIKSSLTKEW</sequence>
<dbReference type="InterPro" id="IPR027417">
    <property type="entry name" value="P-loop_NTPase"/>
</dbReference>
<name>A0A8H3I7A4_9LECA</name>
<dbReference type="EMBL" id="CAJPDT010000002">
    <property type="protein sequence ID" value="CAF9905960.1"/>
    <property type="molecule type" value="Genomic_DNA"/>
</dbReference>
<dbReference type="Pfam" id="PF24883">
    <property type="entry name" value="NPHP3_N"/>
    <property type="match status" value="1"/>
</dbReference>
<dbReference type="OrthoDB" id="194358at2759"/>
<evidence type="ECO:0000259" key="3">
    <source>
        <dbReference type="Pfam" id="PF22939"/>
    </source>
</evidence>
<protein>
    <recommendedName>
        <fullName evidence="7">NACHT domain-containing protein</fullName>
    </recommendedName>
</protein>
<evidence type="ECO:0000256" key="1">
    <source>
        <dbReference type="ARBA" id="ARBA00022737"/>
    </source>
</evidence>
<dbReference type="InterPro" id="IPR001680">
    <property type="entry name" value="WD40_rpt"/>
</dbReference>
<dbReference type="SUPFAM" id="SSF50978">
    <property type="entry name" value="WD40 repeat-like"/>
    <property type="match status" value="2"/>
</dbReference>
<feature type="compositionally biased region" description="Basic and acidic residues" evidence="2">
    <location>
        <begin position="1253"/>
        <end position="1264"/>
    </location>
</feature>
<dbReference type="InterPro" id="IPR036322">
    <property type="entry name" value="WD40_repeat_dom_sf"/>
</dbReference>
<dbReference type="Gene3D" id="3.40.50.1820">
    <property type="entry name" value="alpha/beta hydrolase"/>
    <property type="match status" value="1"/>
</dbReference>